<accession>A0ABU4CG62</accession>
<reference evidence="1 2" key="1">
    <citation type="submission" date="2023-10" db="EMBL/GenBank/DDBJ databases">
        <title>Development of a sustainable strategy for remediation of hydrocarbon-contaminated territories based on the waste exchange concept.</title>
        <authorList>
            <person name="Krivoruchko A."/>
        </authorList>
    </citation>
    <scope>NUCLEOTIDE SEQUENCE [LARGE SCALE GENOMIC DNA]</scope>
    <source>
        <strain evidence="1 2">IEGM 60</strain>
    </source>
</reference>
<proteinExistence type="predicted"/>
<dbReference type="RefSeq" id="WP_054245972.1">
    <property type="nucleotide sequence ID" value="NZ_JAWLKA010000010.1"/>
</dbReference>
<comment type="caution">
    <text evidence="1">The sequence shown here is derived from an EMBL/GenBank/DDBJ whole genome shotgun (WGS) entry which is preliminary data.</text>
</comment>
<organism evidence="1 2">
    <name type="scientific">Rhodococcus jostii</name>
    <dbReference type="NCBI Taxonomy" id="132919"/>
    <lineage>
        <taxon>Bacteria</taxon>
        <taxon>Bacillati</taxon>
        <taxon>Actinomycetota</taxon>
        <taxon>Actinomycetes</taxon>
        <taxon>Mycobacteriales</taxon>
        <taxon>Nocardiaceae</taxon>
        <taxon>Rhodococcus</taxon>
    </lineage>
</organism>
<evidence type="ECO:0000313" key="1">
    <source>
        <dbReference type="EMBL" id="MDV6282549.1"/>
    </source>
</evidence>
<gene>
    <name evidence="1" type="ORF">R3Q59_18800</name>
</gene>
<protein>
    <submittedName>
        <fullName evidence="1">Uncharacterized protein</fullName>
    </submittedName>
</protein>
<keyword evidence="2" id="KW-1185">Reference proteome</keyword>
<name>A0ABU4CG62_RHOJO</name>
<evidence type="ECO:0000313" key="2">
    <source>
        <dbReference type="Proteomes" id="UP001185737"/>
    </source>
</evidence>
<dbReference type="EMBL" id="JAWLKA010000010">
    <property type="protein sequence ID" value="MDV6282549.1"/>
    <property type="molecule type" value="Genomic_DNA"/>
</dbReference>
<sequence>MDYTTNTAIASVKALTEVITPVVDAGGDAQAIEQVRLVTDFVRFIQDRVDWIGDRTRRQLREQVALGREIRTDTSSLPSSEAFESALDAAARVSEDAAVTGEQQRQVTEELASAISRAVRESDVLDDAARSRIERAVVAASLRRADVDRAWLLPLGFDPEPSSVRSLRVVFAP</sequence>
<dbReference type="Proteomes" id="UP001185737">
    <property type="component" value="Unassembled WGS sequence"/>
</dbReference>